<evidence type="ECO:0000259" key="4">
    <source>
        <dbReference type="Pfam" id="PF13407"/>
    </source>
</evidence>
<dbReference type="PANTHER" id="PTHR46847:SF1">
    <property type="entry name" value="D-ALLOSE-BINDING PERIPLASMIC PROTEIN-RELATED"/>
    <property type="match status" value="1"/>
</dbReference>
<dbReference type="GO" id="GO:0055085">
    <property type="term" value="P:transmembrane transport"/>
    <property type="evidence" value="ECO:0007669"/>
    <property type="project" value="UniProtKB-ARBA"/>
</dbReference>
<reference evidence="5 6" key="1">
    <citation type="journal article" date="2014" name="Proc. Natl. Acad. Sci. U.S.A.">
        <title>Molecular dissection of the evolution of carbapenem-resistant multilocus sequence type 258 Klebsiella pneumoniae.</title>
        <authorList>
            <person name="Deleo F.R."/>
            <person name="Chen L."/>
            <person name="Porcella S.F."/>
            <person name="Martens C.A."/>
            <person name="Kobayashi S.D."/>
            <person name="Porter A.R."/>
            <person name="Chavda K.D."/>
            <person name="Jacobs M.R."/>
            <person name="Mathema B."/>
            <person name="Olsen R.J."/>
            <person name="Bonomo R.A."/>
            <person name="Musser J.M."/>
            <person name="Kreiswirth B.N."/>
        </authorList>
    </citation>
    <scope>NUCLEOTIDE SEQUENCE [LARGE SCALE GENOMIC DNA]</scope>
    <source>
        <strain evidence="5">30684/NJST258_2</strain>
    </source>
</reference>
<dbReference type="CDD" id="cd06301">
    <property type="entry name" value="PBP1_rhizopine_binding-like"/>
    <property type="match status" value="1"/>
</dbReference>
<dbReference type="InterPro" id="IPR025997">
    <property type="entry name" value="SBP_2_dom"/>
</dbReference>
<evidence type="ECO:0000256" key="1">
    <source>
        <dbReference type="ARBA" id="ARBA00004196"/>
    </source>
</evidence>
<dbReference type="Proteomes" id="UP000019586">
    <property type="component" value="Chromosome"/>
</dbReference>
<keyword evidence="3" id="KW-0732">Signal</keyword>
<comment type="subcellular location">
    <subcellularLocation>
        <location evidence="1">Cell envelope</location>
    </subcellularLocation>
</comment>
<dbReference type="GO" id="GO:0030313">
    <property type="term" value="C:cell envelope"/>
    <property type="evidence" value="ECO:0007669"/>
    <property type="project" value="UniProtKB-SubCell"/>
</dbReference>
<dbReference type="HOGENOM" id="CLU_037628_3_1_6"/>
<dbReference type="SUPFAM" id="SSF53822">
    <property type="entry name" value="Periplasmic binding protein-like I"/>
    <property type="match status" value="1"/>
</dbReference>
<feature type="domain" description="Periplasmic binding protein" evidence="4">
    <location>
        <begin position="41"/>
        <end position="295"/>
    </location>
</feature>
<dbReference type="EMBL" id="CP006918">
    <property type="protein sequence ID" value="AHM80905.1"/>
    <property type="molecule type" value="Genomic_DNA"/>
</dbReference>
<dbReference type="Gene3D" id="3.40.50.2300">
    <property type="match status" value="2"/>
</dbReference>
<gene>
    <name evidence="5" type="ORF">KPNJ2_04125</name>
</gene>
<evidence type="ECO:0000313" key="5">
    <source>
        <dbReference type="EMBL" id="AHM80905.1"/>
    </source>
</evidence>
<evidence type="ECO:0000256" key="3">
    <source>
        <dbReference type="ARBA" id="ARBA00022729"/>
    </source>
</evidence>
<dbReference type="KEGG" id="kps:KPNJ2_04125"/>
<organism evidence="5 6">
    <name type="scientific">Klebsiella pneumoniae 30684/NJST258_2</name>
    <dbReference type="NCBI Taxonomy" id="1420013"/>
    <lineage>
        <taxon>Bacteria</taxon>
        <taxon>Pseudomonadati</taxon>
        <taxon>Pseudomonadota</taxon>
        <taxon>Gammaproteobacteria</taxon>
        <taxon>Enterobacterales</taxon>
        <taxon>Enterobacteriaceae</taxon>
        <taxon>Klebsiella/Raoultella group</taxon>
        <taxon>Klebsiella</taxon>
        <taxon>Klebsiella pneumoniae complex</taxon>
    </lineage>
</organism>
<dbReference type="Pfam" id="PF13407">
    <property type="entry name" value="Peripla_BP_4"/>
    <property type="match status" value="1"/>
</dbReference>
<dbReference type="PATRIC" id="fig|1420013.3.peg.3880"/>
<name>W8UP93_KLEPN</name>
<protein>
    <submittedName>
        <fullName evidence="5">Sugar-binding protein</fullName>
    </submittedName>
</protein>
<evidence type="ECO:0000313" key="6">
    <source>
        <dbReference type="Proteomes" id="UP000019586"/>
    </source>
</evidence>
<comment type="similarity">
    <text evidence="2">Belongs to the bacterial solute-binding protein 2 family.</text>
</comment>
<accession>W8UP93</accession>
<evidence type="ECO:0000256" key="2">
    <source>
        <dbReference type="ARBA" id="ARBA00007639"/>
    </source>
</evidence>
<dbReference type="GO" id="GO:0030246">
    <property type="term" value="F:carbohydrate binding"/>
    <property type="evidence" value="ECO:0007669"/>
    <property type="project" value="UniProtKB-ARBA"/>
</dbReference>
<dbReference type="InterPro" id="IPR028082">
    <property type="entry name" value="Peripla_BP_I"/>
</dbReference>
<dbReference type="PANTHER" id="PTHR46847">
    <property type="entry name" value="D-ALLOSE-BINDING PERIPLASMIC PROTEIN-RELATED"/>
    <property type="match status" value="1"/>
</dbReference>
<sequence length="321" mass="34650">MFHSPAYLQNQGSTMNIKKTIVASLLACMLPAVVMAKDVSIGVSMALFDDNFLTILRTSMQKEMKKDGVKSQIEDAKGDVSQQLQQVQNFIGQGVDAIIVNPVDTNAVKPIMDQATKAGIPLVFVNRRPQAELTDKMAYVGSDSILAGRLQMEALAKAMNGKGNVAILLGDLANESTRDRTKGVEEVVAKYPNIKIVQKQTAKFTRNDAVDVVSNWMTSGEDIQAIASNNDEMAIGALQALGKNPNHILIAGVDGTPDALQMLKSGKMIATIFQDAKGQGEGAVDAAIKLANGEKVEKIIDVPYQLITKENMAEFTNRNQK</sequence>
<proteinExistence type="inferred from homology"/>
<dbReference type="AlphaFoldDB" id="W8UP93"/>